<reference evidence="6 7" key="1">
    <citation type="submission" date="2018-03" db="EMBL/GenBank/DDBJ databases">
        <title>Aerobic endospore-forming bacteria genome sequencing and assembly.</title>
        <authorList>
            <person name="Cavalcante D.A."/>
            <person name="Driks A."/>
            <person name="Putonti C."/>
            <person name="De-Souza M.T."/>
        </authorList>
    </citation>
    <scope>NUCLEOTIDE SEQUENCE [LARGE SCALE GENOMIC DNA]</scope>
    <source>
        <strain evidence="6 7">SDF0037</strain>
    </source>
</reference>
<dbReference type="Pfam" id="PF00005">
    <property type="entry name" value="ABC_tran"/>
    <property type="match status" value="1"/>
</dbReference>
<dbReference type="PROSITE" id="PS50893">
    <property type="entry name" value="ABC_TRANSPORTER_2"/>
    <property type="match status" value="1"/>
</dbReference>
<evidence type="ECO:0000256" key="3">
    <source>
        <dbReference type="ARBA" id="ARBA00022741"/>
    </source>
</evidence>
<keyword evidence="2" id="KW-0813">Transport</keyword>
<dbReference type="GO" id="GO:0022857">
    <property type="term" value="F:transmembrane transporter activity"/>
    <property type="evidence" value="ECO:0007669"/>
    <property type="project" value="UniProtKB-ARBA"/>
</dbReference>
<dbReference type="AlphaFoldDB" id="A0A544V0R9"/>
<dbReference type="SMART" id="SM00382">
    <property type="entry name" value="AAA"/>
    <property type="match status" value="1"/>
</dbReference>
<dbReference type="Proteomes" id="UP000317944">
    <property type="component" value="Unassembled WGS sequence"/>
</dbReference>
<evidence type="ECO:0000313" key="7">
    <source>
        <dbReference type="Proteomes" id="UP000317944"/>
    </source>
</evidence>
<dbReference type="PROSITE" id="PS00211">
    <property type="entry name" value="ABC_TRANSPORTER_1"/>
    <property type="match status" value="1"/>
</dbReference>
<evidence type="ECO:0000256" key="1">
    <source>
        <dbReference type="ARBA" id="ARBA00005417"/>
    </source>
</evidence>
<dbReference type="CDD" id="cd03255">
    <property type="entry name" value="ABC_MJ0796_LolCDE_FtsE"/>
    <property type="match status" value="1"/>
</dbReference>
<dbReference type="InterPro" id="IPR003593">
    <property type="entry name" value="AAA+_ATPase"/>
</dbReference>
<dbReference type="SUPFAM" id="SSF52540">
    <property type="entry name" value="P-loop containing nucleoside triphosphate hydrolases"/>
    <property type="match status" value="1"/>
</dbReference>
<proteinExistence type="inferred from homology"/>
<keyword evidence="4 6" id="KW-0067">ATP-binding</keyword>
<evidence type="ECO:0000256" key="4">
    <source>
        <dbReference type="ARBA" id="ARBA00022840"/>
    </source>
</evidence>
<evidence type="ECO:0000313" key="6">
    <source>
        <dbReference type="EMBL" id="TQR39706.1"/>
    </source>
</evidence>
<name>A0A544V0R9_LYSSH</name>
<protein>
    <submittedName>
        <fullName evidence="6">ABC transporter ATP-binding protein</fullName>
    </submittedName>
</protein>
<evidence type="ECO:0000256" key="2">
    <source>
        <dbReference type="ARBA" id="ARBA00022448"/>
    </source>
</evidence>
<dbReference type="InterPro" id="IPR003439">
    <property type="entry name" value="ABC_transporter-like_ATP-bd"/>
</dbReference>
<organism evidence="6 7">
    <name type="scientific">Lysinibacillus sphaericus</name>
    <name type="common">Bacillus sphaericus</name>
    <dbReference type="NCBI Taxonomy" id="1421"/>
    <lineage>
        <taxon>Bacteria</taxon>
        <taxon>Bacillati</taxon>
        <taxon>Bacillota</taxon>
        <taxon>Bacilli</taxon>
        <taxon>Bacillales</taxon>
        <taxon>Bacillaceae</taxon>
        <taxon>Lysinibacillus</taxon>
    </lineage>
</organism>
<keyword evidence="3" id="KW-0547">Nucleotide-binding</keyword>
<dbReference type="PANTHER" id="PTHR42798">
    <property type="entry name" value="LIPOPROTEIN-RELEASING SYSTEM ATP-BINDING PROTEIN LOLD"/>
    <property type="match status" value="1"/>
</dbReference>
<dbReference type="GO" id="GO:0098796">
    <property type="term" value="C:membrane protein complex"/>
    <property type="evidence" value="ECO:0007669"/>
    <property type="project" value="UniProtKB-ARBA"/>
</dbReference>
<dbReference type="EMBL" id="SADV01000001">
    <property type="protein sequence ID" value="TQR39706.1"/>
    <property type="molecule type" value="Genomic_DNA"/>
</dbReference>
<comment type="caution">
    <text evidence="6">The sequence shown here is derived from an EMBL/GenBank/DDBJ whole genome shotgun (WGS) entry which is preliminary data.</text>
</comment>
<evidence type="ECO:0000259" key="5">
    <source>
        <dbReference type="PROSITE" id="PS50893"/>
    </source>
</evidence>
<dbReference type="InterPro" id="IPR017871">
    <property type="entry name" value="ABC_transporter-like_CS"/>
</dbReference>
<dbReference type="RefSeq" id="WP_142507124.1">
    <property type="nucleotide sequence ID" value="NZ_SADV01000001.1"/>
</dbReference>
<dbReference type="InterPro" id="IPR017911">
    <property type="entry name" value="MacB-like_ATP-bd"/>
</dbReference>
<dbReference type="InterPro" id="IPR027417">
    <property type="entry name" value="P-loop_NTPase"/>
</dbReference>
<dbReference type="PANTHER" id="PTHR42798:SF7">
    <property type="entry name" value="ALPHA-D-RIBOSE 1-METHYLPHOSPHONATE 5-TRIPHOSPHATE SYNTHASE SUBUNIT PHNL"/>
    <property type="match status" value="1"/>
</dbReference>
<feature type="domain" description="ABC transporter" evidence="5">
    <location>
        <begin position="4"/>
        <end position="243"/>
    </location>
</feature>
<dbReference type="Gene3D" id="3.40.50.300">
    <property type="entry name" value="P-loop containing nucleotide triphosphate hydrolases"/>
    <property type="match status" value="1"/>
</dbReference>
<gene>
    <name evidence="6" type="ORF">C7Y47_01350</name>
</gene>
<dbReference type="GO" id="GO:0005524">
    <property type="term" value="F:ATP binding"/>
    <property type="evidence" value="ECO:0007669"/>
    <property type="project" value="UniProtKB-KW"/>
</dbReference>
<dbReference type="GO" id="GO:0016887">
    <property type="term" value="F:ATP hydrolysis activity"/>
    <property type="evidence" value="ECO:0007669"/>
    <property type="project" value="InterPro"/>
</dbReference>
<dbReference type="OrthoDB" id="9791546at2"/>
<dbReference type="FunFam" id="3.40.50.300:FF:000032">
    <property type="entry name" value="Export ABC transporter ATP-binding protein"/>
    <property type="match status" value="1"/>
</dbReference>
<comment type="similarity">
    <text evidence="1">Belongs to the ABC transporter superfamily.</text>
</comment>
<sequence>MSVLSVRGLSKIYGQGQSQVKALNHIELEIEKGEFVAIMGTSGSGKSTLLNMISGLDTYDHGEVLISGENIKGYSDHELTRLRREKIGFIFQLFNLIPVLSVLENVTLPAMLTKENKQELEKKATDLLNLVGLSSFIQSKPNLLSGGQQQRVAMVRALINEPELILADEPTGSLDSKTSKAMMNILRQFCDNLGHTLIVVTHDANVAAYANRVIFMHDGKICDTLHLKNSSLKDNEVVRIIASKIEELSL</sequence>
<accession>A0A544V0R9</accession>